<evidence type="ECO:0000313" key="2">
    <source>
        <dbReference type="EMBL" id="RJE21348.1"/>
    </source>
</evidence>
<feature type="compositionally biased region" description="Polar residues" evidence="1">
    <location>
        <begin position="739"/>
        <end position="770"/>
    </location>
</feature>
<reference evidence="3" key="1">
    <citation type="submission" date="2017-02" db="EMBL/GenBank/DDBJ databases">
        <authorList>
            <person name="Tafer H."/>
            <person name="Lopandic K."/>
        </authorList>
    </citation>
    <scope>NUCLEOTIDE SEQUENCE [LARGE SCALE GENOMIC DNA]</scope>
    <source>
        <strain evidence="3">CBS 366.77</strain>
    </source>
</reference>
<feature type="compositionally biased region" description="Low complexity" evidence="1">
    <location>
        <begin position="396"/>
        <end position="410"/>
    </location>
</feature>
<feature type="region of interest" description="Disordered" evidence="1">
    <location>
        <begin position="356"/>
        <end position="770"/>
    </location>
</feature>
<dbReference type="EMBL" id="MVGC01000234">
    <property type="protein sequence ID" value="RJE21348.1"/>
    <property type="molecule type" value="Genomic_DNA"/>
</dbReference>
<organism evidence="2 3">
    <name type="scientific">Aspergillus sclerotialis</name>
    <dbReference type="NCBI Taxonomy" id="2070753"/>
    <lineage>
        <taxon>Eukaryota</taxon>
        <taxon>Fungi</taxon>
        <taxon>Dikarya</taxon>
        <taxon>Ascomycota</taxon>
        <taxon>Pezizomycotina</taxon>
        <taxon>Eurotiomycetes</taxon>
        <taxon>Eurotiomycetidae</taxon>
        <taxon>Eurotiales</taxon>
        <taxon>Aspergillaceae</taxon>
        <taxon>Aspergillus</taxon>
        <taxon>Aspergillus subgen. Polypaecilum</taxon>
    </lineage>
</organism>
<dbReference type="AlphaFoldDB" id="A0A3A2ZDX5"/>
<dbReference type="Proteomes" id="UP000266188">
    <property type="component" value="Unassembled WGS sequence"/>
</dbReference>
<accession>A0A3A2ZDX5</accession>
<feature type="compositionally biased region" description="Basic and acidic residues" evidence="1">
    <location>
        <begin position="26"/>
        <end position="52"/>
    </location>
</feature>
<feature type="region of interest" description="Disordered" evidence="1">
    <location>
        <begin position="816"/>
        <end position="842"/>
    </location>
</feature>
<dbReference type="Gene3D" id="1.10.10.60">
    <property type="entry name" value="Homeodomain-like"/>
    <property type="match status" value="1"/>
</dbReference>
<feature type="compositionally biased region" description="Polar residues" evidence="1">
    <location>
        <begin position="411"/>
        <end position="427"/>
    </location>
</feature>
<dbReference type="GO" id="GO:0003677">
    <property type="term" value="F:DNA binding"/>
    <property type="evidence" value="ECO:0007669"/>
    <property type="project" value="UniProtKB-KW"/>
</dbReference>
<proteinExistence type="predicted"/>
<feature type="compositionally biased region" description="Polar residues" evidence="1">
    <location>
        <begin position="628"/>
        <end position="646"/>
    </location>
</feature>
<feature type="compositionally biased region" description="Basic residues" evidence="1">
    <location>
        <begin position="709"/>
        <end position="722"/>
    </location>
</feature>
<feature type="compositionally biased region" description="Basic and acidic residues" evidence="1">
    <location>
        <begin position="822"/>
        <end position="842"/>
    </location>
</feature>
<keyword evidence="3" id="KW-1185">Reference proteome</keyword>
<comment type="caution">
    <text evidence="2">The sequence shown here is derived from an EMBL/GenBank/DDBJ whole genome shotgun (WGS) entry which is preliminary data.</text>
</comment>
<evidence type="ECO:0000313" key="3">
    <source>
        <dbReference type="Proteomes" id="UP000266188"/>
    </source>
</evidence>
<evidence type="ECO:0000256" key="1">
    <source>
        <dbReference type="SAM" id="MobiDB-lite"/>
    </source>
</evidence>
<dbReference type="STRING" id="2070753.A0A3A2ZDX5"/>
<feature type="region of interest" description="Disordered" evidence="1">
    <location>
        <begin position="1"/>
        <end position="105"/>
    </location>
</feature>
<feature type="compositionally biased region" description="Basic and acidic residues" evidence="1">
    <location>
        <begin position="650"/>
        <end position="667"/>
    </location>
</feature>
<gene>
    <name evidence="2" type="ORF">PHISCL_06305</name>
</gene>
<keyword evidence="2" id="KW-0238">DNA-binding</keyword>
<feature type="compositionally biased region" description="Basic and acidic residues" evidence="1">
    <location>
        <begin position="697"/>
        <end position="707"/>
    </location>
</feature>
<dbReference type="OrthoDB" id="5398572at2759"/>
<feature type="compositionally biased region" description="Polar residues" evidence="1">
    <location>
        <begin position="589"/>
        <end position="601"/>
    </location>
</feature>
<name>A0A3A2ZDX5_9EURO</name>
<sequence>MASPSKQKYKTVEAEPGITRRVTRSQSREVEERELDYGETRQEKGKKGRNDDGYGLEAVAEESTLVYTSPQKSRSRPDRRSLDYNEDPMNMSGTTIHPPESEPESELDPVMMRETLPELNLSAQGVLDLLVPHSNNPLDIVNEAQSRVQKNPLKFKVDNLNRVAKYFSTRTYIDIDWVKFQLSPNLQDEMPVDSSLYLANCARFALEILLARNWDSKRDAIAILEDSFPVQFTNGDKMDSLQKAKFKLALEIRTQWLVIELEAHKLDADFESVAVLRDVFYGDGHAFRGFGVGPFEDENGDLPEPWEDEVQDRIDEICDLLDSSDVQGVEARYPWRKFCLQAVRWIWKMRDAIEKESNAQKGQPLGDVQGSGPRDSLDGTSGSPYARSLMGHVRARLTPQPRQTPTKQPRVSFTASQVGSEQPSFTPTRAPRAMSSSTQREEPTTSLSQAGKPIALSSPAKSKEPAQAHIPASGQAASSDAQVDKPAQIDPPAPTPARQESSKETMNRRKSNKGFRDSEGIVRLMNRMGTGSAEAPQAIPSASREAAQEQPPLEASPPMSSNELFVNDSVEMDDAPLEPVTPNRESVEPQGQSGQETQEMLDSSVKHVWRVLSQNKHDNPVSEVPRPSQVSANNRAVSGPSHQSTARPPDGQRRFIDRQDNARRISDIDEMSDTQHTLPSTKKRTRGEIEDSEDEFTQDRRSIDITSKRAQKPHQSPVKRQRIFSPYHGNDDTADELQRGSQTNATAVVPQPTQSSLTQPNAVVATQQTNPSDVMKIATRATKRQYPSARREKWTDAQNKALIEYIGQIGPKWSDILGTDGNRSKDKGGGKLEGKNQGQIKDRARNMRNALIRAGVDEKNWPKNFKYIPK</sequence>
<protein>
    <submittedName>
        <fullName evidence="2">MYB DNA-binding domain protein</fullName>
    </submittedName>
</protein>
<feature type="compositionally biased region" description="Polar residues" evidence="1">
    <location>
        <begin position="434"/>
        <end position="449"/>
    </location>
</feature>